<evidence type="ECO:0000313" key="2">
    <source>
        <dbReference type="EMBL" id="CAD9461958.1"/>
    </source>
</evidence>
<reference evidence="2" key="1">
    <citation type="submission" date="2021-01" db="EMBL/GenBank/DDBJ databases">
        <authorList>
            <person name="Corre E."/>
            <person name="Pelletier E."/>
            <person name="Niang G."/>
            <person name="Scheremetjew M."/>
            <person name="Finn R."/>
            <person name="Kale V."/>
            <person name="Holt S."/>
            <person name="Cochrane G."/>
            <person name="Meng A."/>
            <person name="Brown T."/>
            <person name="Cohen L."/>
        </authorList>
    </citation>
    <scope>NUCLEOTIDE SEQUENCE</scope>
    <source>
        <strain evidence="2">UTEX LB 985</strain>
    </source>
</reference>
<dbReference type="AlphaFoldDB" id="A0A6U7FID1"/>
<protein>
    <submittedName>
        <fullName evidence="2">Uncharacterized protein</fullName>
    </submittedName>
</protein>
<proteinExistence type="predicted"/>
<name>A0A6U7FID1_9EUKA</name>
<sequence>MVVFYLGYCYSRHFEIYQIANQAKGAIVNVCAASRAYLPTTARRKLFVHLNLMHASAYCALTPIYTYDNFLSIFSKLHHIEIPDHHAYFGDVDTAGGTHYNTCAVWAMGVLQKAATDGELHPEAFRSMHEEILRARSLFSTIFAFQYQVSTRKYQEVTGSDRK</sequence>
<accession>A0A6U7FID1</accession>
<evidence type="ECO:0000313" key="1">
    <source>
        <dbReference type="EMBL" id="CAD9461955.1"/>
    </source>
</evidence>
<organism evidence="2">
    <name type="scientific">Haptolina brevifila</name>
    <dbReference type="NCBI Taxonomy" id="156173"/>
    <lineage>
        <taxon>Eukaryota</taxon>
        <taxon>Haptista</taxon>
        <taxon>Haptophyta</taxon>
        <taxon>Prymnesiophyceae</taxon>
        <taxon>Prymnesiales</taxon>
        <taxon>Prymnesiaceae</taxon>
        <taxon>Haptolina</taxon>
    </lineage>
</organism>
<dbReference type="EMBL" id="HBGU01036299">
    <property type="protein sequence ID" value="CAD9461955.1"/>
    <property type="molecule type" value="Transcribed_RNA"/>
</dbReference>
<dbReference type="EMBL" id="HBGU01036300">
    <property type="protein sequence ID" value="CAD9461958.1"/>
    <property type="molecule type" value="Transcribed_RNA"/>
</dbReference>
<gene>
    <name evidence="1" type="ORF">CBRE1094_LOCUS19928</name>
    <name evidence="2" type="ORF">CBRE1094_LOCUS19929</name>
</gene>